<dbReference type="NCBIfam" id="TIGR01549">
    <property type="entry name" value="HAD-SF-IA-v1"/>
    <property type="match status" value="1"/>
</dbReference>
<dbReference type="InterPro" id="IPR036412">
    <property type="entry name" value="HAD-like_sf"/>
</dbReference>
<dbReference type="Gene3D" id="3.40.50.1000">
    <property type="entry name" value="HAD superfamily/HAD-like"/>
    <property type="match status" value="1"/>
</dbReference>
<comment type="caution">
    <text evidence="1">The sequence shown here is derived from an EMBL/GenBank/DDBJ whole genome shotgun (WGS) entry which is preliminary data.</text>
</comment>
<dbReference type="InterPro" id="IPR023214">
    <property type="entry name" value="HAD_sf"/>
</dbReference>
<dbReference type="SFLD" id="SFLDG01129">
    <property type="entry name" value="C1.5:_HAD__Beta-PGM__Phosphata"/>
    <property type="match status" value="1"/>
</dbReference>
<dbReference type="EMBL" id="JACRIW010000091">
    <property type="protein sequence ID" value="MBI5170371.1"/>
    <property type="molecule type" value="Genomic_DNA"/>
</dbReference>
<dbReference type="Pfam" id="PF00702">
    <property type="entry name" value="Hydrolase"/>
    <property type="match status" value="1"/>
</dbReference>
<evidence type="ECO:0000313" key="1">
    <source>
        <dbReference type="EMBL" id="MBI5170371.1"/>
    </source>
</evidence>
<dbReference type="NCBIfam" id="TIGR01509">
    <property type="entry name" value="HAD-SF-IA-v3"/>
    <property type="match status" value="1"/>
</dbReference>
<dbReference type="InterPro" id="IPR006439">
    <property type="entry name" value="HAD-SF_hydro_IA"/>
</dbReference>
<name>A0A933SD59_UNCEI</name>
<dbReference type="PANTHER" id="PTHR46191:SF2">
    <property type="entry name" value="HALOACID DEHALOGENASE-LIKE HYDROLASE DOMAIN-CONTAINING PROTEIN 3"/>
    <property type="match status" value="1"/>
</dbReference>
<reference evidence="1" key="1">
    <citation type="submission" date="2020-07" db="EMBL/GenBank/DDBJ databases">
        <title>Huge and variable diversity of episymbiotic CPR bacteria and DPANN archaea in groundwater ecosystems.</title>
        <authorList>
            <person name="He C.Y."/>
            <person name="Keren R."/>
            <person name="Whittaker M."/>
            <person name="Farag I.F."/>
            <person name="Doudna J."/>
            <person name="Cate J.H.D."/>
            <person name="Banfield J.F."/>
        </authorList>
    </citation>
    <scope>NUCLEOTIDE SEQUENCE</scope>
    <source>
        <strain evidence="1">NC_groundwater_1813_Pr3_B-0.1um_71_17</strain>
    </source>
</reference>
<dbReference type="SFLD" id="SFLDS00003">
    <property type="entry name" value="Haloacid_Dehalogenase"/>
    <property type="match status" value="1"/>
</dbReference>
<dbReference type="GO" id="GO:0016787">
    <property type="term" value="F:hydrolase activity"/>
    <property type="evidence" value="ECO:0007669"/>
    <property type="project" value="UniProtKB-KW"/>
</dbReference>
<accession>A0A933SD59</accession>
<proteinExistence type="predicted"/>
<keyword evidence="1" id="KW-0378">Hydrolase</keyword>
<dbReference type="PANTHER" id="PTHR46191">
    <property type="match status" value="1"/>
</dbReference>
<dbReference type="PRINTS" id="PR00413">
    <property type="entry name" value="HADHALOGNASE"/>
</dbReference>
<dbReference type="AlphaFoldDB" id="A0A933SD59"/>
<dbReference type="SUPFAM" id="SSF56784">
    <property type="entry name" value="HAD-like"/>
    <property type="match status" value="1"/>
</dbReference>
<dbReference type="Proteomes" id="UP000696931">
    <property type="component" value="Unassembled WGS sequence"/>
</dbReference>
<gene>
    <name evidence="1" type="ORF">HZA61_12855</name>
</gene>
<protein>
    <submittedName>
        <fullName evidence="1">HAD family hydrolase</fullName>
    </submittedName>
</protein>
<dbReference type="InterPro" id="IPR051828">
    <property type="entry name" value="HAD-like_hydrolase_domain"/>
</dbReference>
<organism evidence="1 2">
    <name type="scientific">Eiseniibacteriota bacterium</name>
    <dbReference type="NCBI Taxonomy" id="2212470"/>
    <lineage>
        <taxon>Bacteria</taxon>
        <taxon>Candidatus Eiseniibacteriota</taxon>
    </lineage>
</organism>
<evidence type="ECO:0000313" key="2">
    <source>
        <dbReference type="Proteomes" id="UP000696931"/>
    </source>
</evidence>
<sequence>MAERPALDAIVFDAGGTLVRVNFEWMSGMLAELGYAVSAQALRVAELEGRRAYDAVAERVSATLPPEGGGKPLSLLGPSDAYFTATLAAAGVPESLHAEALARTWARQHSDQFLWGVPAEGARAMLDELPSTGLRAACVSNADGRAELILETCGVRDGLEFVIDSHVVGIEKPDPRIFALALDRMGVAPERALYVGDIRSVDAAGAAGAGMHFVLIDPTGEYAPPGMHHIPTIAGLPEFVRATFTLPAHAGTAQT</sequence>